<protein>
    <submittedName>
        <fullName evidence="7">High-affinity branched-chain amino acid transport ATP-binding protein LivF</fullName>
    </submittedName>
</protein>
<dbReference type="GO" id="GO:0005524">
    <property type="term" value="F:ATP binding"/>
    <property type="evidence" value="ECO:0007669"/>
    <property type="project" value="UniProtKB-KW"/>
</dbReference>
<keyword evidence="2" id="KW-0813">Transport</keyword>
<dbReference type="CDD" id="cd03224">
    <property type="entry name" value="ABC_TM1139_LivF_branched"/>
    <property type="match status" value="1"/>
</dbReference>
<dbReference type="SMART" id="SM00382">
    <property type="entry name" value="AAA"/>
    <property type="match status" value="1"/>
</dbReference>
<keyword evidence="4 7" id="KW-0067">ATP-binding</keyword>
<dbReference type="EMBL" id="MN079112">
    <property type="protein sequence ID" value="QEA05823.1"/>
    <property type="molecule type" value="Genomic_DNA"/>
</dbReference>
<reference evidence="7" key="1">
    <citation type="submission" date="2019-06" db="EMBL/GenBank/DDBJ databases">
        <authorList>
            <person name="Murdoch R.W."/>
            <person name="Fathepure B."/>
        </authorList>
    </citation>
    <scope>NUCLEOTIDE SEQUENCE</scope>
</reference>
<sequence length="251" mass="27726">MSASTHAQPAQTDAGGQEAYFACRDIHAYYGESYIVQGVSFEVREGEIVALLGRNGAGKTSTLRTIARAHDPQLRSGEIWLAGQPLHRMPTHRAAQSGVQLVPEDRRIIPGITVEENLVVAQIAEPRGWSIEQIYEHFPRLAERRKQEAITMSGGEQQMLAVARALARDVKLLLLDEPYEGLAPQIVQEIESILREVKSLGITTIIVEQNAIAALELADRAVILDMGEVAYEGEANHVLDNQELRDQYLAI</sequence>
<evidence type="ECO:0000256" key="2">
    <source>
        <dbReference type="ARBA" id="ARBA00022448"/>
    </source>
</evidence>
<dbReference type="GO" id="GO:0015658">
    <property type="term" value="F:branched-chain amino acid transmembrane transporter activity"/>
    <property type="evidence" value="ECO:0007669"/>
    <property type="project" value="TreeGrafter"/>
</dbReference>
<dbReference type="AlphaFoldDB" id="A0A5B8RCJ7"/>
<evidence type="ECO:0000256" key="1">
    <source>
        <dbReference type="ARBA" id="ARBA00005417"/>
    </source>
</evidence>
<evidence type="ECO:0000256" key="4">
    <source>
        <dbReference type="ARBA" id="ARBA00022840"/>
    </source>
</evidence>
<organism evidence="7">
    <name type="scientific">uncultured organism</name>
    <dbReference type="NCBI Taxonomy" id="155900"/>
    <lineage>
        <taxon>unclassified sequences</taxon>
        <taxon>environmental samples</taxon>
    </lineage>
</organism>
<dbReference type="GO" id="GO:0015807">
    <property type="term" value="P:L-amino acid transport"/>
    <property type="evidence" value="ECO:0007669"/>
    <property type="project" value="TreeGrafter"/>
</dbReference>
<comment type="similarity">
    <text evidence="1">Belongs to the ABC transporter superfamily.</text>
</comment>
<keyword evidence="5" id="KW-0029">Amino-acid transport</keyword>
<dbReference type="PANTHER" id="PTHR43820">
    <property type="entry name" value="HIGH-AFFINITY BRANCHED-CHAIN AMINO ACID TRANSPORT ATP-BINDING PROTEIN LIVF"/>
    <property type="match status" value="1"/>
</dbReference>
<dbReference type="InterPro" id="IPR027417">
    <property type="entry name" value="P-loop_NTPase"/>
</dbReference>
<dbReference type="PROSITE" id="PS00211">
    <property type="entry name" value="ABC_TRANSPORTER_1"/>
    <property type="match status" value="1"/>
</dbReference>
<dbReference type="InterPro" id="IPR003439">
    <property type="entry name" value="ABC_transporter-like_ATP-bd"/>
</dbReference>
<dbReference type="PROSITE" id="PS50893">
    <property type="entry name" value="ABC_TRANSPORTER_2"/>
    <property type="match status" value="1"/>
</dbReference>
<dbReference type="SUPFAM" id="SSF52540">
    <property type="entry name" value="P-loop containing nucleoside triphosphate hydrolases"/>
    <property type="match status" value="1"/>
</dbReference>
<evidence type="ECO:0000256" key="3">
    <source>
        <dbReference type="ARBA" id="ARBA00022741"/>
    </source>
</evidence>
<proteinExistence type="inferred from homology"/>
<evidence type="ECO:0000259" key="6">
    <source>
        <dbReference type="PROSITE" id="PS50893"/>
    </source>
</evidence>
<evidence type="ECO:0000313" key="7">
    <source>
        <dbReference type="EMBL" id="QEA05823.1"/>
    </source>
</evidence>
<dbReference type="Pfam" id="PF00005">
    <property type="entry name" value="ABC_tran"/>
    <property type="match status" value="1"/>
</dbReference>
<evidence type="ECO:0000256" key="5">
    <source>
        <dbReference type="ARBA" id="ARBA00022970"/>
    </source>
</evidence>
<gene>
    <name evidence="7" type="primary">livF_6</name>
    <name evidence="7" type="ORF">KBTEX_02149</name>
</gene>
<dbReference type="Gene3D" id="3.40.50.300">
    <property type="entry name" value="P-loop containing nucleotide triphosphate hydrolases"/>
    <property type="match status" value="1"/>
</dbReference>
<dbReference type="InterPro" id="IPR017871">
    <property type="entry name" value="ABC_transporter-like_CS"/>
</dbReference>
<keyword evidence="3" id="KW-0547">Nucleotide-binding</keyword>
<dbReference type="PANTHER" id="PTHR43820:SF4">
    <property type="entry name" value="HIGH-AFFINITY BRANCHED-CHAIN AMINO ACID TRANSPORT ATP-BINDING PROTEIN LIVF"/>
    <property type="match status" value="1"/>
</dbReference>
<name>A0A5B8RCJ7_9ZZZZ</name>
<dbReference type="GO" id="GO:0016887">
    <property type="term" value="F:ATP hydrolysis activity"/>
    <property type="evidence" value="ECO:0007669"/>
    <property type="project" value="InterPro"/>
</dbReference>
<feature type="domain" description="ABC transporter" evidence="6">
    <location>
        <begin position="21"/>
        <end position="251"/>
    </location>
</feature>
<dbReference type="InterPro" id="IPR052156">
    <property type="entry name" value="BCAA_Transport_ATP-bd_LivF"/>
</dbReference>
<accession>A0A5B8RCJ7</accession>
<dbReference type="InterPro" id="IPR003593">
    <property type="entry name" value="AAA+_ATPase"/>
</dbReference>